<evidence type="ECO:0000256" key="3">
    <source>
        <dbReference type="ARBA" id="ARBA00022741"/>
    </source>
</evidence>
<feature type="short sequence motif" description="'HIGH' region" evidence="8">
    <location>
        <begin position="10"/>
        <end position="18"/>
    </location>
</feature>
<dbReference type="GO" id="GO:0005829">
    <property type="term" value="C:cytosol"/>
    <property type="evidence" value="ECO:0007669"/>
    <property type="project" value="TreeGrafter"/>
</dbReference>
<evidence type="ECO:0000256" key="2">
    <source>
        <dbReference type="ARBA" id="ARBA00022598"/>
    </source>
</evidence>
<evidence type="ECO:0000313" key="11">
    <source>
        <dbReference type="Proteomes" id="UP000824070"/>
    </source>
</evidence>
<keyword evidence="3 8" id="KW-0547">Nucleotide-binding</keyword>
<feature type="binding site" evidence="8">
    <location>
        <begin position="194"/>
        <end position="198"/>
    </location>
    <ligand>
        <name>ATP</name>
        <dbReference type="ChEBI" id="CHEBI:30616"/>
    </ligand>
</feature>
<dbReference type="Gene3D" id="1.10.240.10">
    <property type="entry name" value="Tyrosyl-Transfer RNA Synthetase"/>
    <property type="match status" value="1"/>
</dbReference>
<name>A0A9D1LNT1_9FIRM</name>
<feature type="short sequence motif" description="'KMSKS' region" evidence="8">
    <location>
        <begin position="194"/>
        <end position="198"/>
    </location>
</feature>
<keyword evidence="5 8" id="KW-0648">Protein biosynthesis</keyword>
<evidence type="ECO:0000256" key="6">
    <source>
        <dbReference type="ARBA" id="ARBA00023146"/>
    </source>
</evidence>
<dbReference type="Proteomes" id="UP000824070">
    <property type="component" value="Unassembled WGS sequence"/>
</dbReference>
<dbReference type="NCBIfam" id="TIGR00233">
    <property type="entry name" value="trpS"/>
    <property type="match status" value="1"/>
</dbReference>
<comment type="caution">
    <text evidence="10">The sequence shown here is derived from an EMBL/GenBank/DDBJ whole genome shotgun (WGS) entry which is preliminary data.</text>
</comment>
<reference evidence="10" key="2">
    <citation type="journal article" date="2021" name="PeerJ">
        <title>Extensive microbial diversity within the chicken gut microbiome revealed by metagenomics and culture.</title>
        <authorList>
            <person name="Gilroy R."/>
            <person name="Ravi A."/>
            <person name="Getino M."/>
            <person name="Pursley I."/>
            <person name="Horton D.L."/>
            <person name="Alikhan N.F."/>
            <person name="Baker D."/>
            <person name="Gharbi K."/>
            <person name="Hall N."/>
            <person name="Watson M."/>
            <person name="Adriaenssens E.M."/>
            <person name="Foster-Nyarko E."/>
            <person name="Jarju S."/>
            <person name="Secka A."/>
            <person name="Antonio M."/>
            <person name="Oren A."/>
            <person name="Chaudhuri R.R."/>
            <person name="La Ragione R."/>
            <person name="Hildebrand F."/>
            <person name="Pallen M.J."/>
        </authorList>
    </citation>
    <scope>NUCLEOTIDE SEQUENCE</scope>
    <source>
        <strain evidence="10">ChiGjej1B1-22543</strain>
    </source>
</reference>
<dbReference type="EC" id="6.1.1.2" evidence="8"/>
<sequence length="329" mass="36613">MERILSAIKPTGNLTLGNYIGALKHFKDFQDQGEVYIFIADLHALTLPIDPEKLRENSIDIACFYLASGLDPEKTTIFLQSSVSAHAELNAILQNYLYMGELSRMTQFKDKSAKMAKSAIGLGLFAYPVLMAADIVLYNADIVPVGADQTQHVELCRDLVKRFNSRYGDILVAPKAQVGKVGARIMSLVNPLAKMSKSDPKGDIFLKDDMASVRKKIMSAVTDSGSEVKYDKENKPGISNLLTIYASLKDMSIEEAEKFFAGYRYGDFKKAVAQAVVDELEPFQKRYQEIKEKKLYIPVLRQGRQKATAIANQTLKKVQKAVGLLVIDE</sequence>
<dbReference type="InterPro" id="IPR050203">
    <property type="entry name" value="Trp-tRNA_synthetase"/>
</dbReference>
<dbReference type="InterPro" id="IPR002305">
    <property type="entry name" value="aa-tRNA-synth_Ic"/>
</dbReference>
<evidence type="ECO:0000313" key="10">
    <source>
        <dbReference type="EMBL" id="HIU45294.1"/>
    </source>
</evidence>
<dbReference type="Gene3D" id="3.40.50.620">
    <property type="entry name" value="HUPs"/>
    <property type="match status" value="1"/>
</dbReference>
<feature type="binding site" evidence="8">
    <location>
        <position position="134"/>
    </location>
    <ligand>
        <name>L-tryptophan</name>
        <dbReference type="ChEBI" id="CHEBI:57912"/>
    </ligand>
</feature>
<dbReference type="GO" id="GO:0004830">
    <property type="term" value="F:tryptophan-tRNA ligase activity"/>
    <property type="evidence" value="ECO:0007669"/>
    <property type="project" value="UniProtKB-UniRule"/>
</dbReference>
<dbReference type="GO" id="GO:0005524">
    <property type="term" value="F:ATP binding"/>
    <property type="evidence" value="ECO:0007669"/>
    <property type="project" value="UniProtKB-UniRule"/>
</dbReference>
<evidence type="ECO:0000256" key="4">
    <source>
        <dbReference type="ARBA" id="ARBA00022840"/>
    </source>
</evidence>
<comment type="function">
    <text evidence="8">Catalyzes the attachment of tryptophan to tRNA(Trp).</text>
</comment>
<dbReference type="FunFam" id="1.10.240.10:FF:000002">
    <property type="entry name" value="Tryptophan--tRNA ligase"/>
    <property type="match status" value="1"/>
</dbReference>
<dbReference type="Pfam" id="PF00579">
    <property type="entry name" value="tRNA-synt_1b"/>
    <property type="match status" value="1"/>
</dbReference>
<keyword evidence="6 8" id="KW-0030">Aminoacyl-tRNA synthetase</keyword>
<comment type="catalytic activity">
    <reaction evidence="7 8">
        <text>tRNA(Trp) + L-tryptophan + ATP = L-tryptophyl-tRNA(Trp) + AMP + diphosphate + H(+)</text>
        <dbReference type="Rhea" id="RHEA:24080"/>
        <dbReference type="Rhea" id="RHEA-COMP:9671"/>
        <dbReference type="Rhea" id="RHEA-COMP:9705"/>
        <dbReference type="ChEBI" id="CHEBI:15378"/>
        <dbReference type="ChEBI" id="CHEBI:30616"/>
        <dbReference type="ChEBI" id="CHEBI:33019"/>
        <dbReference type="ChEBI" id="CHEBI:57912"/>
        <dbReference type="ChEBI" id="CHEBI:78442"/>
        <dbReference type="ChEBI" id="CHEBI:78535"/>
        <dbReference type="ChEBI" id="CHEBI:456215"/>
        <dbReference type="EC" id="6.1.1.2"/>
    </reaction>
</comment>
<dbReference type="InterPro" id="IPR002306">
    <property type="entry name" value="Trp-tRNA-ligase"/>
</dbReference>
<dbReference type="GO" id="GO:0006436">
    <property type="term" value="P:tryptophanyl-tRNA aminoacylation"/>
    <property type="evidence" value="ECO:0007669"/>
    <property type="project" value="UniProtKB-UniRule"/>
</dbReference>
<keyword evidence="2 8" id="KW-0436">Ligase</keyword>
<dbReference type="EMBL" id="DVMV01000022">
    <property type="protein sequence ID" value="HIU45294.1"/>
    <property type="molecule type" value="Genomic_DNA"/>
</dbReference>
<evidence type="ECO:0000256" key="5">
    <source>
        <dbReference type="ARBA" id="ARBA00022917"/>
    </source>
</evidence>
<proteinExistence type="inferred from homology"/>
<accession>A0A9D1LNT1</accession>
<dbReference type="PRINTS" id="PR01039">
    <property type="entry name" value="TRNASYNTHTRP"/>
</dbReference>
<dbReference type="PROSITE" id="PS00178">
    <property type="entry name" value="AA_TRNA_LIGASE_I"/>
    <property type="match status" value="1"/>
</dbReference>
<comment type="subunit">
    <text evidence="8">Homodimer.</text>
</comment>
<feature type="binding site" evidence="8">
    <location>
        <begin position="9"/>
        <end position="11"/>
    </location>
    <ligand>
        <name>ATP</name>
        <dbReference type="ChEBI" id="CHEBI:30616"/>
    </ligand>
</feature>
<dbReference type="AlphaFoldDB" id="A0A9D1LNT1"/>
<protein>
    <recommendedName>
        <fullName evidence="8">Tryptophan--tRNA ligase</fullName>
        <ecNumber evidence="8">6.1.1.2</ecNumber>
    </recommendedName>
    <alternativeName>
        <fullName evidence="8">Tryptophanyl-tRNA synthetase</fullName>
        <shortName evidence="8">TrpRS</shortName>
    </alternativeName>
</protein>
<feature type="binding site" evidence="8">
    <location>
        <begin position="17"/>
        <end position="18"/>
    </location>
    <ligand>
        <name>ATP</name>
        <dbReference type="ChEBI" id="CHEBI:30616"/>
    </ligand>
</feature>
<evidence type="ECO:0000256" key="8">
    <source>
        <dbReference type="HAMAP-Rule" id="MF_00140"/>
    </source>
</evidence>
<comment type="subcellular location">
    <subcellularLocation>
        <location evidence="8">Cytoplasm</location>
    </subcellularLocation>
</comment>
<dbReference type="PANTHER" id="PTHR43766:SF1">
    <property type="entry name" value="TRYPTOPHAN--TRNA LIGASE, MITOCHONDRIAL"/>
    <property type="match status" value="1"/>
</dbReference>
<dbReference type="CDD" id="cd00806">
    <property type="entry name" value="TrpRS_core"/>
    <property type="match status" value="1"/>
</dbReference>
<dbReference type="InterPro" id="IPR024109">
    <property type="entry name" value="Trp-tRNA-ligase_bac-type"/>
</dbReference>
<evidence type="ECO:0000256" key="9">
    <source>
        <dbReference type="RuleBase" id="RU363036"/>
    </source>
</evidence>
<feature type="binding site" evidence="8">
    <location>
        <position position="185"/>
    </location>
    <ligand>
        <name>ATP</name>
        <dbReference type="ChEBI" id="CHEBI:30616"/>
    </ligand>
</feature>
<gene>
    <name evidence="8 10" type="primary">trpS</name>
    <name evidence="10" type="ORF">IAC52_03235</name>
</gene>
<dbReference type="HAMAP" id="MF_00140_B">
    <property type="entry name" value="Trp_tRNA_synth_B"/>
    <property type="match status" value="1"/>
</dbReference>
<reference evidence="10" key="1">
    <citation type="submission" date="2020-10" db="EMBL/GenBank/DDBJ databases">
        <authorList>
            <person name="Gilroy R."/>
        </authorList>
    </citation>
    <scope>NUCLEOTIDE SEQUENCE</scope>
    <source>
        <strain evidence="10">ChiGjej1B1-22543</strain>
    </source>
</reference>
<comment type="similarity">
    <text evidence="1 8 9">Belongs to the class-I aminoacyl-tRNA synthetase family.</text>
</comment>
<dbReference type="PANTHER" id="PTHR43766">
    <property type="entry name" value="TRYPTOPHAN--TRNA LIGASE, MITOCHONDRIAL"/>
    <property type="match status" value="1"/>
</dbReference>
<keyword evidence="4 8" id="KW-0067">ATP-binding</keyword>
<evidence type="ECO:0000256" key="7">
    <source>
        <dbReference type="ARBA" id="ARBA00049929"/>
    </source>
</evidence>
<organism evidence="10 11">
    <name type="scientific">Candidatus Alloenteromonas pullicola</name>
    <dbReference type="NCBI Taxonomy" id="2840784"/>
    <lineage>
        <taxon>Bacteria</taxon>
        <taxon>Bacillati</taxon>
        <taxon>Bacillota</taxon>
        <taxon>Bacillota incertae sedis</taxon>
        <taxon>Candidatus Alloenteromonas</taxon>
    </lineage>
</organism>
<feature type="binding site" evidence="8">
    <location>
        <begin position="146"/>
        <end position="148"/>
    </location>
    <ligand>
        <name>ATP</name>
        <dbReference type="ChEBI" id="CHEBI:30616"/>
    </ligand>
</feature>
<dbReference type="SUPFAM" id="SSF52374">
    <property type="entry name" value="Nucleotidylyl transferase"/>
    <property type="match status" value="1"/>
</dbReference>
<dbReference type="InterPro" id="IPR014729">
    <property type="entry name" value="Rossmann-like_a/b/a_fold"/>
</dbReference>
<dbReference type="InterPro" id="IPR001412">
    <property type="entry name" value="aa-tRNA-synth_I_CS"/>
</dbReference>
<evidence type="ECO:0000256" key="1">
    <source>
        <dbReference type="ARBA" id="ARBA00005594"/>
    </source>
</evidence>
<keyword evidence="8" id="KW-0963">Cytoplasm</keyword>